<dbReference type="SUPFAM" id="SSF52172">
    <property type="entry name" value="CheY-like"/>
    <property type="match status" value="1"/>
</dbReference>
<comment type="caution">
    <text evidence="4">The sequence shown here is derived from an EMBL/GenBank/DDBJ whole genome shotgun (WGS) entry which is preliminary data.</text>
</comment>
<protein>
    <submittedName>
        <fullName evidence="4">Response regulator</fullName>
    </submittedName>
</protein>
<dbReference type="InterPro" id="IPR001789">
    <property type="entry name" value="Sig_transdc_resp-reg_receiver"/>
</dbReference>
<feature type="modified residue" description="4-aspartylphosphate" evidence="2">
    <location>
        <position position="115"/>
    </location>
</feature>
<dbReference type="PANTHER" id="PTHR44591">
    <property type="entry name" value="STRESS RESPONSE REGULATOR PROTEIN 1"/>
    <property type="match status" value="1"/>
</dbReference>
<proteinExistence type="predicted"/>
<keyword evidence="1 2" id="KW-0597">Phosphoprotein</keyword>
<dbReference type="EMBL" id="DSOK01000204">
    <property type="protein sequence ID" value="HEN15223.1"/>
    <property type="molecule type" value="Genomic_DNA"/>
</dbReference>
<dbReference type="InterPro" id="IPR050595">
    <property type="entry name" value="Bact_response_regulator"/>
</dbReference>
<sequence>MGCLIHASGYFGQNAIHWKSGLYWTDQLHGTSEFVLSVNTGHNQSWQARQSEQIFPSTASRSMSIQFLIADSDPQFREGCRRFLVARGFEVEVASDGLQCLDQLRQATPQILVLDPGLPWGGGDGVLEWIHEQEPLNPLTILLTDGHCCPTLPEAVRKRVTARLERPRNLQELQQFVNQLEKTAHAPWPMCPETESLAVERVY</sequence>
<feature type="domain" description="Response regulatory" evidence="3">
    <location>
        <begin position="66"/>
        <end position="181"/>
    </location>
</feature>
<organism evidence="4">
    <name type="scientific">Schlesneria paludicola</name>
    <dbReference type="NCBI Taxonomy" id="360056"/>
    <lineage>
        <taxon>Bacteria</taxon>
        <taxon>Pseudomonadati</taxon>
        <taxon>Planctomycetota</taxon>
        <taxon>Planctomycetia</taxon>
        <taxon>Planctomycetales</taxon>
        <taxon>Planctomycetaceae</taxon>
        <taxon>Schlesneria</taxon>
    </lineage>
</organism>
<reference evidence="4" key="1">
    <citation type="journal article" date="2020" name="mSystems">
        <title>Genome- and Community-Level Interaction Insights into Carbon Utilization and Element Cycling Functions of Hydrothermarchaeota in Hydrothermal Sediment.</title>
        <authorList>
            <person name="Zhou Z."/>
            <person name="Liu Y."/>
            <person name="Xu W."/>
            <person name="Pan J."/>
            <person name="Luo Z.H."/>
            <person name="Li M."/>
        </authorList>
    </citation>
    <scope>NUCLEOTIDE SEQUENCE [LARGE SCALE GENOMIC DNA]</scope>
    <source>
        <strain evidence="4">SpSt-339</strain>
    </source>
</reference>
<accession>A0A7C2K0C0</accession>
<dbReference type="PROSITE" id="PS50110">
    <property type="entry name" value="RESPONSE_REGULATORY"/>
    <property type="match status" value="1"/>
</dbReference>
<evidence type="ECO:0000313" key="4">
    <source>
        <dbReference type="EMBL" id="HEN15223.1"/>
    </source>
</evidence>
<dbReference type="GO" id="GO:0000160">
    <property type="term" value="P:phosphorelay signal transduction system"/>
    <property type="evidence" value="ECO:0007669"/>
    <property type="project" value="InterPro"/>
</dbReference>
<dbReference type="SMART" id="SM00448">
    <property type="entry name" value="REC"/>
    <property type="match status" value="1"/>
</dbReference>
<evidence type="ECO:0000256" key="2">
    <source>
        <dbReference type="PROSITE-ProRule" id="PRU00169"/>
    </source>
</evidence>
<dbReference type="Pfam" id="PF00072">
    <property type="entry name" value="Response_reg"/>
    <property type="match status" value="1"/>
</dbReference>
<gene>
    <name evidence="4" type="ORF">ENQ76_07125</name>
</gene>
<evidence type="ECO:0000259" key="3">
    <source>
        <dbReference type="PROSITE" id="PS50110"/>
    </source>
</evidence>
<dbReference type="AlphaFoldDB" id="A0A7C2K0C0"/>
<evidence type="ECO:0000256" key="1">
    <source>
        <dbReference type="ARBA" id="ARBA00022553"/>
    </source>
</evidence>
<dbReference type="Gene3D" id="3.40.50.2300">
    <property type="match status" value="1"/>
</dbReference>
<dbReference type="PANTHER" id="PTHR44591:SF3">
    <property type="entry name" value="RESPONSE REGULATORY DOMAIN-CONTAINING PROTEIN"/>
    <property type="match status" value="1"/>
</dbReference>
<name>A0A7C2K0C0_9PLAN</name>
<dbReference type="InterPro" id="IPR011006">
    <property type="entry name" value="CheY-like_superfamily"/>
</dbReference>